<sequence length="126" mass="13701">MKMNTTWQITEKVGGGARMHGVLDWSRRAVEDAERTPVVSPSGQVSSGAGLSRGRAVRGWLGLPSRRRAEEHGGAAWTETGSVGLGSSVELTMVLSAEEAHGWDRWRRGELGTAALEDFQRCRARL</sequence>
<gene>
    <name evidence="1" type="ORF">M0R45_025908</name>
</gene>
<dbReference type="AlphaFoldDB" id="A0AAW1WXS2"/>
<dbReference type="Proteomes" id="UP001457282">
    <property type="component" value="Unassembled WGS sequence"/>
</dbReference>
<comment type="caution">
    <text evidence="1">The sequence shown here is derived from an EMBL/GenBank/DDBJ whole genome shotgun (WGS) entry which is preliminary data.</text>
</comment>
<evidence type="ECO:0000313" key="2">
    <source>
        <dbReference type="Proteomes" id="UP001457282"/>
    </source>
</evidence>
<accession>A0AAW1WXS2</accession>
<organism evidence="1 2">
    <name type="scientific">Rubus argutus</name>
    <name type="common">Southern blackberry</name>
    <dbReference type="NCBI Taxonomy" id="59490"/>
    <lineage>
        <taxon>Eukaryota</taxon>
        <taxon>Viridiplantae</taxon>
        <taxon>Streptophyta</taxon>
        <taxon>Embryophyta</taxon>
        <taxon>Tracheophyta</taxon>
        <taxon>Spermatophyta</taxon>
        <taxon>Magnoliopsida</taxon>
        <taxon>eudicotyledons</taxon>
        <taxon>Gunneridae</taxon>
        <taxon>Pentapetalae</taxon>
        <taxon>rosids</taxon>
        <taxon>fabids</taxon>
        <taxon>Rosales</taxon>
        <taxon>Rosaceae</taxon>
        <taxon>Rosoideae</taxon>
        <taxon>Rosoideae incertae sedis</taxon>
        <taxon>Rubus</taxon>
    </lineage>
</organism>
<proteinExistence type="predicted"/>
<protein>
    <submittedName>
        <fullName evidence="1">Uncharacterized protein</fullName>
    </submittedName>
</protein>
<keyword evidence="2" id="KW-1185">Reference proteome</keyword>
<reference evidence="1 2" key="1">
    <citation type="journal article" date="2023" name="G3 (Bethesda)">
        <title>A chromosome-length genome assembly and annotation of blackberry (Rubus argutus, cv. 'Hillquist').</title>
        <authorList>
            <person name="Bruna T."/>
            <person name="Aryal R."/>
            <person name="Dudchenko O."/>
            <person name="Sargent D.J."/>
            <person name="Mead D."/>
            <person name="Buti M."/>
            <person name="Cavallini A."/>
            <person name="Hytonen T."/>
            <person name="Andres J."/>
            <person name="Pham M."/>
            <person name="Weisz D."/>
            <person name="Mascagni F."/>
            <person name="Usai G."/>
            <person name="Natali L."/>
            <person name="Bassil N."/>
            <person name="Fernandez G.E."/>
            <person name="Lomsadze A."/>
            <person name="Armour M."/>
            <person name="Olukolu B."/>
            <person name="Poorten T."/>
            <person name="Britton C."/>
            <person name="Davik J."/>
            <person name="Ashrafi H."/>
            <person name="Aiden E.L."/>
            <person name="Borodovsky M."/>
            <person name="Worthington M."/>
        </authorList>
    </citation>
    <scope>NUCLEOTIDE SEQUENCE [LARGE SCALE GENOMIC DNA]</scope>
    <source>
        <strain evidence="1">PI 553951</strain>
    </source>
</reference>
<name>A0AAW1WXS2_RUBAR</name>
<dbReference type="EMBL" id="JBEDUW010000005">
    <property type="protein sequence ID" value="KAK9928788.1"/>
    <property type="molecule type" value="Genomic_DNA"/>
</dbReference>
<evidence type="ECO:0000313" key="1">
    <source>
        <dbReference type="EMBL" id="KAK9928788.1"/>
    </source>
</evidence>